<name>A0A9Q0J127_9ROSI</name>
<keyword evidence="5" id="KW-0805">Transcription regulation</keyword>
<evidence type="ECO:0000256" key="2">
    <source>
        <dbReference type="ARBA" id="ARBA00022723"/>
    </source>
</evidence>
<dbReference type="Gene3D" id="3.30.160.60">
    <property type="entry name" value="Classic Zinc Finger"/>
    <property type="match status" value="1"/>
</dbReference>
<dbReference type="Proteomes" id="UP001141552">
    <property type="component" value="Unassembled WGS sequence"/>
</dbReference>
<keyword evidence="2" id="KW-0479">Metal-binding</keyword>
<dbReference type="InterPro" id="IPR052426">
    <property type="entry name" value="Plant_dev_regulator"/>
</dbReference>
<evidence type="ECO:0000256" key="9">
    <source>
        <dbReference type="SAM" id="MobiDB-lite"/>
    </source>
</evidence>
<dbReference type="InterPro" id="IPR013087">
    <property type="entry name" value="Znf_C2H2_type"/>
</dbReference>
<reference evidence="11" key="1">
    <citation type="submission" date="2022-02" db="EMBL/GenBank/DDBJ databases">
        <authorList>
            <person name="Henning P.M."/>
            <person name="McCubbin A.G."/>
            <person name="Shore J.S."/>
        </authorList>
    </citation>
    <scope>NUCLEOTIDE SEQUENCE</scope>
    <source>
        <strain evidence="11">F60SS</strain>
        <tissue evidence="11">Leaves</tissue>
    </source>
</reference>
<dbReference type="PANTHER" id="PTHR45801:SF119">
    <property type="entry name" value="ZINC FINGER PROTEIN 10-LIKE"/>
    <property type="match status" value="1"/>
</dbReference>
<evidence type="ECO:0000313" key="11">
    <source>
        <dbReference type="EMBL" id="KAJ4824384.1"/>
    </source>
</evidence>
<evidence type="ECO:0000256" key="5">
    <source>
        <dbReference type="ARBA" id="ARBA00023015"/>
    </source>
</evidence>
<dbReference type="InterPro" id="IPR036236">
    <property type="entry name" value="Znf_C2H2_sf"/>
</dbReference>
<evidence type="ECO:0000256" key="1">
    <source>
        <dbReference type="ARBA" id="ARBA00004123"/>
    </source>
</evidence>
<gene>
    <name evidence="11" type="ORF">Tsubulata_026327</name>
</gene>
<evidence type="ECO:0000256" key="6">
    <source>
        <dbReference type="ARBA" id="ARBA00023163"/>
    </source>
</evidence>
<keyword evidence="3 8" id="KW-0863">Zinc-finger</keyword>
<feature type="domain" description="C2H2-type" evidence="10">
    <location>
        <begin position="60"/>
        <end position="87"/>
    </location>
</feature>
<evidence type="ECO:0000256" key="4">
    <source>
        <dbReference type="ARBA" id="ARBA00022833"/>
    </source>
</evidence>
<feature type="region of interest" description="Disordered" evidence="9">
    <location>
        <begin position="162"/>
        <end position="184"/>
    </location>
</feature>
<dbReference type="EMBL" id="JAKUCV010007198">
    <property type="protein sequence ID" value="KAJ4824384.1"/>
    <property type="molecule type" value="Genomic_DNA"/>
</dbReference>
<dbReference type="GO" id="GO:0005634">
    <property type="term" value="C:nucleus"/>
    <property type="evidence" value="ECO:0007669"/>
    <property type="project" value="UniProtKB-SubCell"/>
</dbReference>
<dbReference type="GO" id="GO:0008270">
    <property type="term" value="F:zinc ion binding"/>
    <property type="evidence" value="ECO:0007669"/>
    <property type="project" value="UniProtKB-KW"/>
</dbReference>
<dbReference type="AlphaFoldDB" id="A0A9Q0J127"/>
<keyword evidence="4" id="KW-0862">Zinc</keyword>
<dbReference type="SUPFAM" id="SSF57667">
    <property type="entry name" value="beta-beta-alpha zinc fingers"/>
    <property type="match status" value="1"/>
</dbReference>
<keyword evidence="12" id="KW-1185">Reference proteome</keyword>
<comment type="caution">
    <text evidence="11">The sequence shown here is derived from an EMBL/GenBank/DDBJ whole genome shotgun (WGS) entry which is preliminary data.</text>
</comment>
<dbReference type="OrthoDB" id="1708403at2759"/>
<evidence type="ECO:0000259" key="10">
    <source>
        <dbReference type="PROSITE" id="PS50157"/>
    </source>
</evidence>
<organism evidence="11 12">
    <name type="scientific">Turnera subulata</name>
    <dbReference type="NCBI Taxonomy" id="218843"/>
    <lineage>
        <taxon>Eukaryota</taxon>
        <taxon>Viridiplantae</taxon>
        <taxon>Streptophyta</taxon>
        <taxon>Embryophyta</taxon>
        <taxon>Tracheophyta</taxon>
        <taxon>Spermatophyta</taxon>
        <taxon>Magnoliopsida</taxon>
        <taxon>eudicotyledons</taxon>
        <taxon>Gunneridae</taxon>
        <taxon>Pentapetalae</taxon>
        <taxon>rosids</taxon>
        <taxon>fabids</taxon>
        <taxon>Malpighiales</taxon>
        <taxon>Passifloraceae</taxon>
        <taxon>Turnera</taxon>
    </lineage>
</organism>
<protein>
    <recommendedName>
        <fullName evidence="10">C2H2-type domain-containing protein</fullName>
    </recommendedName>
</protein>
<reference evidence="11" key="2">
    <citation type="journal article" date="2023" name="Plants (Basel)">
        <title>Annotation of the Turnera subulata (Passifloraceae) Draft Genome Reveals the S-Locus Evolved after the Divergence of Turneroideae from Passifloroideae in a Stepwise Manner.</title>
        <authorList>
            <person name="Henning P.M."/>
            <person name="Roalson E.H."/>
            <person name="Mir W."/>
            <person name="McCubbin A.G."/>
            <person name="Shore J.S."/>
        </authorList>
    </citation>
    <scope>NUCLEOTIDE SEQUENCE</scope>
    <source>
        <strain evidence="11">F60SS</strain>
    </source>
</reference>
<comment type="subcellular location">
    <subcellularLocation>
        <location evidence="1">Nucleus</location>
    </subcellularLocation>
</comment>
<evidence type="ECO:0000256" key="3">
    <source>
        <dbReference type="ARBA" id="ARBA00022771"/>
    </source>
</evidence>
<dbReference type="SMART" id="SM00355">
    <property type="entry name" value="ZnF_C2H2"/>
    <property type="match status" value="1"/>
</dbReference>
<evidence type="ECO:0000313" key="12">
    <source>
        <dbReference type="Proteomes" id="UP001141552"/>
    </source>
</evidence>
<evidence type="ECO:0000256" key="8">
    <source>
        <dbReference type="PROSITE-ProRule" id="PRU00042"/>
    </source>
</evidence>
<keyword evidence="6" id="KW-0804">Transcription</keyword>
<proteinExistence type="predicted"/>
<dbReference type="PROSITE" id="PS00028">
    <property type="entry name" value="ZINC_FINGER_C2H2_1"/>
    <property type="match status" value="1"/>
</dbReference>
<dbReference type="PROSITE" id="PS50157">
    <property type="entry name" value="ZINC_FINGER_C2H2_2"/>
    <property type="match status" value="1"/>
</dbReference>
<evidence type="ECO:0000256" key="7">
    <source>
        <dbReference type="ARBA" id="ARBA00023242"/>
    </source>
</evidence>
<dbReference type="PANTHER" id="PTHR45801">
    <property type="entry name" value="OS07G0101800 PROTEIN"/>
    <property type="match status" value="1"/>
</dbReference>
<accession>A0A9Q0J127</accession>
<keyword evidence="7" id="KW-0539">Nucleus</keyword>
<dbReference type="Pfam" id="PF13912">
    <property type="entry name" value="zf-C2H2_6"/>
    <property type="match status" value="1"/>
</dbReference>
<sequence>MAGEITVEQGQYWMWVKRRQLLKSNFQAPIDLITSSWEEKAFAEDAYGALGGCIWPPRSYSCSFCKREFRSAQALGGHMNVHRRDRARLKQSLSPHNGVFQHENHGQGPFTSPKSRVAAEVCTLDYDLEPKSSCTAMLASNTIPCSRVSTLCTQENLSHDHNLVSPYSPSSPPKEQQKKSPSVFKLSGSTPWEVRLLNISRPEGARHSRDSLVEPDLLMGFKSFISQQNYAAGSCSSDEDISCCKRPKTSVSALSSSIEPCSGDIKALQPEVIGSNSSTVEDIDLELRLG</sequence>